<feature type="compositionally biased region" description="Polar residues" evidence="1">
    <location>
        <begin position="418"/>
        <end position="428"/>
    </location>
</feature>
<proteinExistence type="predicted"/>
<evidence type="ECO:0000313" key="4">
    <source>
        <dbReference type="Proteomes" id="UP001595914"/>
    </source>
</evidence>
<feature type="compositionally biased region" description="Low complexity" evidence="1">
    <location>
        <begin position="402"/>
        <end position="415"/>
    </location>
</feature>
<keyword evidence="4" id="KW-1185">Reference proteome</keyword>
<feature type="compositionally biased region" description="Pro residues" evidence="1">
    <location>
        <begin position="448"/>
        <end position="462"/>
    </location>
</feature>
<dbReference type="RefSeq" id="WP_378413543.1">
    <property type="nucleotide sequence ID" value="NZ_JBHSFO010000001.1"/>
</dbReference>
<dbReference type="InterPro" id="IPR003870">
    <property type="entry name" value="DUF222"/>
</dbReference>
<evidence type="ECO:0000256" key="1">
    <source>
        <dbReference type="SAM" id="MobiDB-lite"/>
    </source>
</evidence>
<protein>
    <submittedName>
        <fullName evidence="3">DUF222 domain-containing protein</fullName>
    </submittedName>
</protein>
<reference evidence="4" key="1">
    <citation type="journal article" date="2019" name="Int. J. Syst. Evol. Microbiol.">
        <title>The Global Catalogue of Microorganisms (GCM) 10K type strain sequencing project: providing services to taxonomists for standard genome sequencing and annotation.</title>
        <authorList>
            <consortium name="The Broad Institute Genomics Platform"/>
            <consortium name="The Broad Institute Genome Sequencing Center for Infectious Disease"/>
            <person name="Wu L."/>
            <person name="Ma J."/>
        </authorList>
    </citation>
    <scope>NUCLEOTIDE SEQUENCE [LARGE SCALE GENOMIC DNA]</scope>
    <source>
        <strain evidence="4">CCUG 54520</strain>
    </source>
</reference>
<feature type="compositionally biased region" description="Basic and acidic residues" evidence="1">
    <location>
        <begin position="463"/>
        <end position="472"/>
    </location>
</feature>
<dbReference type="EMBL" id="JBHSFO010000001">
    <property type="protein sequence ID" value="MFC4602416.1"/>
    <property type="molecule type" value="Genomic_DNA"/>
</dbReference>
<dbReference type="Pfam" id="PF02720">
    <property type="entry name" value="DUF222"/>
    <property type="match status" value="1"/>
</dbReference>
<accession>A0ABV9FPD6</accession>
<feature type="region of interest" description="Disordered" evidence="1">
    <location>
        <begin position="602"/>
        <end position="637"/>
    </location>
</feature>
<name>A0ABV9FPD6_9NOCA</name>
<gene>
    <name evidence="3" type="ORF">ACFO6S_01780</name>
</gene>
<feature type="domain" description="DUF222" evidence="2">
    <location>
        <begin position="71"/>
        <end position="330"/>
    </location>
</feature>
<dbReference type="Proteomes" id="UP001595914">
    <property type="component" value="Unassembled WGS sequence"/>
</dbReference>
<evidence type="ECO:0000259" key="2">
    <source>
        <dbReference type="Pfam" id="PF02720"/>
    </source>
</evidence>
<sequence length="702" mass="75223">MFDHGDSGGDADTASCPDACDCCRTAEYVVDYDTGPQALDALRGFATAENIAAAHKILTLAAFARRGIEDDIDRLGEYAAAERGGRGAETEAALSLAMSATTIRRYLAVGDQLDHHLPLTRAAFLAGKLDYPRVRMICQCTDQISDATLTAVEPLVVDAALQAAPGRLAREIMRLLIRVNPDEAEQARRRRERHGRRISVTPDAHGMATLYATLTAAEGLVVEGLIEQIAATVCPRDPRTRANLLVDGFVALIHGEQHLACRCDDPGCRTKLLPVHVREHGHVDVQVHVDLETLLGLVDDPAFLSGHGPIDPEMARRMAEDATWQAIISDARDIKAGKGRGSNGSGGGMRSTTLIVGGDGGCEAGEPGRTAEPVDVDMTAQPSDTADADADIDPTCVPCGPGATDAKGSGSASDSSCEETTFGDNTATDEYAPGAPTRTRGRRRPAGATPPGPDEPPPTWHEPPPRTDLTPERTVGDILDSIAANPDLLAGEFSDGHGGYEHPPDGALTYRPSAAVRRAVFAKYSTCTFPGCTVPTRRCQFDHIVEFDHPHPARGGWTVETNGEPACTLHHQAKTDRHFRVIRLPGDVIVWISRNGAIGVTLPDRYAPAPPPRPASRPAVPEPPPPDRAPADHEAGAPPDLAIYEPTWWEIHMHPGDLPPTLDELTTVTDPEHLAHCRRLRAHHAEHLGIVHARYLLAPPPF</sequence>
<organism evidence="3 4">
    <name type="scientific">Rhodococcus kronopolitis</name>
    <dbReference type="NCBI Taxonomy" id="1460226"/>
    <lineage>
        <taxon>Bacteria</taxon>
        <taxon>Bacillati</taxon>
        <taxon>Actinomycetota</taxon>
        <taxon>Actinomycetes</taxon>
        <taxon>Mycobacteriales</taxon>
        <taxon>Nocardiaceae</taxon>
        <taxon>Rhodococcus</taxon>
    </lineage>
</organism>
<dbReference type="CDD" id="cd00085">
    <property type="entry name" value="HNHc"/>
    <property type="match status" value="1"/>
</dbReference>
<feature type="compositionally biased region" description="Pro residues" evidence="1">
    <location>
        <begin position="608"/>
        <end position="628"/>
    </location>
</feature>
<dbReference type="InterPro" id="IPR003615">
    <property type="entry name" value="HNH_nuc"/>
</dbReference>
<evidence type="ECO:0000313" key="3">
    <source>
        <dbReference type="EMBL" id="MFC4602416.1"/>
    </source>
</evidence>
<comment type="caution">
    <text evidence="3">The sequence shown here is derived from an EMBL/GenBank/DDBJ whole genome shotgun (WGS) entry which is preliminary data.</text>
</comment>
<feature type="region of interest" description="Disordered" evidence="1">
    <location>
        <begin position="359"/>
        <end position="472"/>
    </location>
</feature>